<accession>A0A914Z0K9</accession>
<evidence type="ECO:0000313" key="5">
    <source>
        <dbReference type="Proteomes" id="UP000887577"/>
    </source>
</evidence>
<evidence type="ECO:0000256" key="2">
    <source>
        <dbReference type="ARBA" id="ARBA00023242"/>
    </source>
</evidence>
<comment type="similarity">
    <text evidence="3">Belongs to the eukaryotic RPB4 RNA polymerase subunit family.</text>
</comment>
<keyword evidence="5" id="KW-1185">Reference proteome</keyword>
<dbReference type="InterPro" id="IPR038324">
    <property type="entry name" value="Rpb4/RPC9_sf"/>
</dbReference>
<dbReference type="SMART" id="SM00657">
    <property type="entry name" value="RPOL4c"/>
    <property type="match status" value="1"/>
</dbReference>
<protein>
    <submittedName>
        <fullName evidence="6">RNA polymerase Rpb4/RPC9 core domain-containing protein</fullName>
    </submittedName>
</protein>
<dbReference type="GO" id="GO:0006352">
    <property type="term" value="P:DNA-templated transcription initiation"/>
    <property type="evidence" value="ECO:0007669"/>
    <property type="project" value="InterPro"/>
</dbReference>
<dbReference type="InterPro" id="IPR006590">
    <property type="entry name" value="RNA_pol_Rpb4/RPC9_core"/>
</dbReference>
<comment type="subcellular location">
    <subcellularLocation>
        <location evidence="1">Nucleus</location>
    </subcellularLocation>
</comment>
<keyword evidence="2" id="KW-0539">Nucleus</keyword>
<dbReference type="SUPFAM" id="SSF47819">
    <property type="entry name" value="HRDC-like"/>
    <property type="match status" value="1"/>
</dbReference>
<dbReference type="WBParaSite" id="PSU_v2.g542.t1">
    <property type="protein sequence ID" value="PSU_v2.g542.t1"/>
    <property type="gene ID" value="PSU_v2.g542"/>
</dbReference>
<dbReference type="InterPro" id="IPR045222">
    <property type="entry name" value="Rpb4-like"/>
</dbReference>
<dbReference type="PANTHER" id="PTHR21297">
    <property type="entry name" value="DNA-DIRECTED RNA POLYMERASE II"/>
    <property type="match status" value="1"/>
</dbReference>
<evidence type="ECO:0000256" key="3">
    <source>
        <dbReference type="ARBA" id="ARBA00025724"/>
    </source>
</evidence>
<dbReference type="GO" id="GO:0000166">
    <property type="term" value="F:nucleotide binding"/>
    <property type="evidence" value="ECO:0007669"/>
    <property type="project" value="InterPro"/>
</dbReference>
<organism evidence="5 6">
    <name type="scientific">Panagrolaimus superbus</name>
    <dbReference type="NCBI Taxonomy" id="310955"/>
    <lineage>
        <taxon>Eukaryota</taxon>
        <taxon>Metazoa</taxon>
        <taxon>Ecdysozoa</taxon>
        <taxon>Nematoda</taxon>
        <taxon>Chromadorea</taxon>
        <taxon>Rhabditida</taxon>
        <taxon>Tylenchina</taxon>
        <taxon>Panagrolaimomorpha</taxon>
        <taxon>Panagrolaimoidea</taxon>
        <taxon>Panagrolaimidae</taxon>
        <taxon>Panagrolaimus</taxon>
    </lineage>
</organism>
<evidence type="ECO:0000313" key="6">
    <source>
        <dbReference type="WBParaSite" id="PSU_v2.g542.t1"/>
    </source>
</evidence>
<dbReference type="Gene3D" id="1.20.1250.40">
    <property type="match status" value="1"/>
</dbReference>
<dbReference type="InterPro" id="IPR010997">
    <property type="entry name" value="HRDC-like_sf"/>
</dbReference>
<dbReference type="GO" id="GO:0030880">
    <property type="term" value="C:RNA polymerase complex"/>
    <property type="evidence" value="ECO:0007669"/>
    <property type="project" value="InterPro"/>
</dbReference>
<reference evidence="6" key="1">
    <citation type="submission" date="2022-11" db="UniProtKB">
        <authorList>
            <consortium name="WormBaseParasite"/>
        </authorList>
    </citation>
    <scope>IDENTIFICATION</scope>
</reference>
<sequence>MAQIVEKDGVEEDAAELKFPPEFDKDGCDALLISEVFLLLDHRRKQGEQKEEIEDISEVFVKTIDYCRRLSRFKTRDTIRSVRAIFSACSILHKFEVAQLVNLCPENAEEAKALVPSLESKIDDEELEGLLREMHTKKSFQ</sequence>
<dbReference type="InterPro" id="IPR005574">
    <property type="entry name" value="Rpb4/RPC9"/>
</dbReference>
<evidence type="ECO:0000256" key="1">
    <source>
        <dbReference type="ARBA" id="ARBA00004123"/>
    </source>
</evidence>
<name>A0A914Z0K9_9BILA</name>
<dbReference type="AlphaFoldDB" id="A0A914Z0K9"/>
<dbReference type="GO" id="GO:0005634">
    <property type="term" value="C:nucleus"/>
    <property type="evidence" value="ECO:0007669"/>
    <property type="project" value="UniProtKB-SubCell"/>
</dbReference>
<evidence type="ECO:0000259" key="4">
    <source>
        <dbReference type="SMART" id="SM00657"/>
    </source>
</evidence>
<dbReference type="Pfam" id="PF03874">
    <property type="entry name" value="RNA_pol_Rpb4"/>
    <property type="match status" value="1"/>
</dbReference>
<proteinExistence type="inferred from homology"/>
<feature type="domain" description="RNA polymerase Rpb4/RPC9 core" evidence="4">
    <location>
        <begin position="21"/>
        <end position="141"/>
    </location>
</feature>
<dbReference type="Proteomes" id="UP000887577">
    <property type="component" value="Unplaced"/>
</dbReference>
<dbReference type="FunFam" id="1.20.1250.40:FF:000010">
    <property type="entry name" value="RNA Polymerase II (B) subunit"/>
    <property type="match status" value="1"/>
</dbReference>